<sequence length="69" mass="8068">MIDQPYYFFDYAVGYSQIAQLYRDELDSLGEKFDMASFLKTYLDLGPGYYEQIREQMDVWADSLVSDAA</sequence>
<reference evidence="1" key="1">
    <citation type="submission" date="2019-08" db="EMBL/GenBank/DDBJ databases">
        <authorList>
            <person name="Kucharzyk K."/>
            <person name="Murdoch R.W."/>
            <person name="Higgins S."/>
            <person name="Loffler F."/>
        </authorList>
    </citation>
    <scope>NUCLEOTIDE SEQUENCE</scope>
</reference>
<proteinExistence type="predicted"/>
<dbReference type="AlphaFoldDB" id="A0A645IK92"/>
<evidence type="ECO:0000313" key="1">
    <source>
        <dbReference type="EMBL" id="MPN51701.1"/>
    </source>
</evidence>
<accession>A0A645IK92</accession>
<comment type="caution">
    <text evidence="1">The sequence shown here is derived from an EMBL/GenBank/DDBJ whole genome shotgun (WGS) entry which is preliminary data.</text>
</comment>
<name>A0A645IK92_9ZZZZ</name>
<gene>
    <name evidence="1" type="ORF">SDC9_199350</name>
</gene>
<protein>
    <submittedName>
        <fullName evidence="1">Uncharacterized protein</fullName>
    </submittedName>
</protein>
<dbReference type="EMBL" id="VSSQ01117084">
    <property type="protein sequence ID" value="MPN51701.1"/>
    <property type="molecule type" value="Genomic_DNA"/>
</dbReference>
<organism evidence="1">
    <name type="scientific">bioreactor metagenome</name>
    <dbReference type="NCBI Taxonomy" id="1076179"/>
    <lineage>
        <taxon>unclassified sequences</taxon>
        <taxon>metagenomes</taxon>
        <taxon>ecological metagenomes</taxon>
    </lineage>
</organism>